<evidence type="ECO:0000259" key="7">
    <source>
        <dbReference type="Pfam" id="PF12972"/>
    </source>
</evidence>
<dbReference type="SUPFAM" id="SSF51445">
    <property type="entry name" value="(Trans)glycosidases"/>
    <property type="match status" value="1"/>
</dbReference>
<name>A0A336M0W2_CULSO</name>
<feature type="chain" id="PRO_5036062323" evidence="4">
    <location>
        <begin position="24"/>
        <end position="803"/>
    </location>
</feature>
<organism evidence="9">
    <name type="scientific">Culicoides sonorensis</name>
    <name type="common">Biting midge</name>
    <dbReference type="NCBI Taxonomy" id="179676"/>
    <lineage>
        <taxon>Eukaryota</taxon>
        <taxon>Metazoa</taxon>
        <taxon>Ecdysozoa</taxon>
        <taxon>Arthropoda</taxon>
        <taxon>Hexapoda</taxon>
        <taxon>Insecta</taxon>
        <taxon>Pterygota</taxon>
        <taxon>Neoptera</taxon>
        <taxon>Endopterygota</taxon>
        <taxon>Diptera</taxon>
        <taxon>Nematocera</taxon>
        <taxon>Chironomoidea</taxon>
        <taxon>Ceratopogonidae</taxon>
        <taxon>Ceratopogoninae</taxon>
        <taxon>Culicoides</taxon>
        <taxon>Monoculicoides</taxon>
    </lineage>
</organism>
<dbReference type="InterPro" id="IPR024733">
    <property type="entry name" value="NAGLU_tim-barrel"/>
</dbReference>
<gene>
    <name evidence="9" type="primary">CSON005992</name>
</gene>
<dbReference type="AlphaFoldDB" id="A0A336M0W2"/>
<keyword evidence="1 4" id="KW-0732">Signal</keyword>
<evidence type="ECO:0000256" key="4">
    <source>
        <dbReference type="SAM" id="SignalP"/>
    </source>
</evidence>
<reference evidence="9" key="2">
    <citation type="submission" date="2018-07" db="EMBL/GenBank/DDBJ databases">
        <authorList>
            <person name="Quirk P.G."/>
            <person name="Krulwich T.A."/>
        </authorList>
    </citation>
    <scope>NUCLEOTIDE SEQUENCE</scope>
</reference>
<evidence type="ECO:0000256" key="3">
    <source>
        <dbReference type="SAM" id="MobiDB-lite"/>
    </source>
</evidence>
<accession>A0A336M0W2</accession>
<dbReference type="InterPro" id="IPR024732">
    <property type="entry name" value="NAGLU_C"/>
</dbReference>
<evidence type="ECO:0000256" key="2">
    <source>
        <dbReference type="ARBA" id="ARBA00022801"/>
    </source>
</evidence>
<dbReference type="Pfam" id="PF12971">
    <property type="entry name" value="NAGLU_N"/>
    <property type="match status" value="1"/>
</dbReference>
<dbReference type="Gene3D" id="3.20.20.80">
    <property type="entry name" value="Glycosidases"/>
    <property type="match status" value="1"/>
</dbReference>
<feature type="domain" description="Alpha-N-acetylglucosaminidase N-terminal" evidence="6">
    <location>
        <begin position="52"/>
        <end position="132"/>
    </location>
</feature>
<evidence type="ECO:0000313" key="9">
    <source>
        <dbReference type="EMBL" id="SSX22077.1"/>
    </source>
</evidence>
<dbReference type="GO" id="GO:0016787">
    <property type="term" value="F:hydrolase activity"/>
    <property type="evidence" value="ECO:0007669"/>
    <property type="project" value="UniProtKB-KW"/>
</dbReference>
<feature type="domain" description="Alpha-N-acetylglucosaminidase C-terminal" evidence="7">
    <location>
        <begin position="486"/>
        <end position="745"/>
    </location>
</feature>
<dbReference type="Pfam" id="PF05089">
    <property type="entry name" value="NAGLU"/>
    <property type="match status" value="1"/>
</dbReference>
<evidence type="ECO:0000256" key="1">
    <source>
        <dbReference type="ARBA" id="ARBA00022729"/>
    </source>
</evidence>
<dbReference type="PANTHER" id="PTHR12872">
    <property type="entry name" value="ALPHA-N-ACETYLGLUCOSAMINIDASE"/>
    <property type="match status" value="1"/>
</dbReference>
<evidence type="ECO:0000313" key="8">
    <source>
        <dbReference type="EMBL" id="SSX01697.1"/>
    </source>
</evidence>
<dbReference type="InterPro" id="IPR029018">
    <property type="entry name" value="Hex-like_dom2"/>
</dbReference>
<feature type="compositionally biased region" description="Polar residues" evidence="3">
    <location>
        <begin position="776"/>
        <end position="785"/>
    </location>
</feature>
<reference evidence="8" key="1">
    <citation type="submission" date="2018-04" db="EMBL/GenBank/DDBJ databases">
        <authorList>
            <person name="Go L.Y."/>
            <person name="Mitchell J.A."/>
        </authorList>
    </citation>
    <scope>NUCLEOTIDE SEQUENCE</scope>
    <source>
        <tissue evidence="8">Whole organism</tissue>
    </source>
</reference>
<feature type="signal peptide" evidence="4">
    <location>
        <begin position="1"/>
        <end position="23"/>
    </location>
</feature>
<dbReference type="EMBL" id="UFQT01000229">
    <property type="protein sequence ID" value="SSX22077.1"/>
    <property type="molecule type" value="Genomic_DNA"/>
</dbReference>
<dbReference type="Gene3D" id="1.20.120.670">
    <property type="entry name" value="N-acetyl-b-d-glucoasminidase"/>
    <property type="match status" value="1"/>
</dbReference>
<feature type="domain" description="Alpha-N-acetylglucosaminidase tim-barrel" evidence="5">
    <location>
        <begin position="146"/>
        <end position="477"/>
    </location>
</feature>
<protein>
    <submittedName>
        <fullName evidence="9">CSON005992 protein</fullName>
    </submittedName>
</protein>
<keyword evidence="2" id="KW-0378">Hydrolase</keyword>
<feature type="region of interest" description="Disordered" evidence="3">
    <location>
        <begin position="763"/>
        <end position="785"/>
    </location>
</feature>
<dbReference type="Pfam" id="PF12972">
    <property type="entry name" value="NAGLU_C"/>
    <property type="match status" value="1"/>
</dbReference>
<dbReference type="VEuPathDB" id="VectorBase:CSON005992"/>
<dbReference type="InterPro" id="IPR007781">
    <property type="entry name" value="NAGLU"/>
</dbReference>
<sequence>MKIFIKSIFGTFLIILCIFFANGDQFEERNKKFEEIFENVKSQTLAQVQADAAIDVIYRLIPEAAHNFNVTINVLLTDNSFSVFKEANSTVVYITASSGVAACHGFYHYIKYYCGCQVAWEGSQIDLPEELPEVDIHVTAPSQFIYFQNVCTWSYSYAWWTFEHWRRHIDWIALHGITLTLAPFQEDIWTQLYQSFGIHREEIDDHFAGPAFLAWQRMGNLRGWGGPLSGNFKNFSSNLQRRVIRALRDLGISVALPAFAGHVPVAFKRIFPNASLTPAQVWNKFPEENCCPLFLDPTDPLYGIVGEKFLQAVIRNYGTDHIYFADPFNEIHPRYADASYLGNSSFAMYDTMRKVDPHAVWLLQGWMFLDTLFWKNHLVEAFLTSVPQGRILVLDLQSEQYPQYERTNSYYGQPFIWCMLHNFGGTLGMHGSAEIVYNRILETRSNPNMTMIGVGITPEGINQNHVMYEYALEMAWSSDTYEPEMWFKHYAITRYGENYPEATRSWDLLLKSVYSYRGLEKIRGKYIISRRPSLKLVPWTWYNVSYVDEALSLLLQMPHTIKESAQTLYNHDLVDLTRQFLQNRADQLYLAIIEAYQDREHDRVTEYANTFLNLLTDLDRILRTSNRFLLGTWLASAKRLGTNKLEREIYEFNARNQITLWGPNGQIVDYANKQWSGVVADYFYKRWKMFFSEMESALQKNEPLDDKRTKGKIFKWVEEPFNTDRKTYPVRKEGNTVEIAQQIFSRYIRMGHLPEVQIRHHAHSDPSLEDGPTLYARNTGNDYVPQTRTLKTSKRKPISRLVP</sequence>
<dbReference type="OMA" id="YGQPFVW"/>
<dbReference type="Gene3D" id="3.30.379.10">
    <property type="entry name" value="Chitobiase/beta-hexosaminidase domain 2-like"/>
    <property type="match status" value="1"/>
</dbReference>
<dbReference type="EMBL" id="UFQS01000229">
    <property type="protein sequence ID" value="SSX01697.1"/>
    <property type="molecule type" value="Genomic_DNA"/>
</dbReference>
<dbReference type="PANTHER" id="PTHR12872:SF1">
    <property type="entry name" value="ALPHA-N-ACETYLGLUCOSAMINIDASE"/>
    <property type="match status" value="1"/>
</dbReference>
<dbReference type="InterPro" id="IPR017853">
    <property type="entry name" value="GH"/>
</dbReference>
<proteinExistence type="predicted"/>
<evidence type="ECO:0000259" key="6">
    <source>
        <dbReference type="Pfam" id="PF12971"/>
    </source>
</evidence>
<evidence type="ECO:0000259" key="5">
    <source>
        <dbReference type="Pfam" id="PF05089"/>
    </source>
</evidence>
<dbReference type="InterPro" id="IPR024240">
    <property type="entry name" value="NAGLU_N"/>
</dbReference>